<dbReference type="AlphaFoldDB" id="A0A952FVZ9"/>
<dbReference type="Pfam" id="PF01636">
    <property type="entry name" value="APH"/>
    <property type="match status" value="1"/>
</dbReference>
<comment type="caution">
    <text evidence="2">The sequence shown here is derived from an EMBL/GenBank/DDBJ whole genome shotgun (WGS) entry which is preliminary data.</text>
</comment>
<proteinExistence type="predicted"/>
<feature type="domain" description="Aminoglycoside phosphotransferase" evidence="1">
    <location>
        <begin position="142"/>
        <end position="308"/>
    </location>
</feature>
<gene>
    <name evidence="2" type="ORF">JF625_29335</name>
</gene>
<sequence length="387" mass="41709">MTPDGRVLGILPPVMAATPWWQEAEPVVRAVRDRFGIDATILRLLETGRDRPHGGPVTYLAEVAEVAQMVPAEPWTGVLDEQPLRLPYAVPGGPAADLAWACRMLQDQGLRPSGPAVQVRSWNLSSLWRIRVEGQVVWLKAVPPFFAHEGPLLARLAGGPVPRLLGQEGGRVLLAEIPGEDLYEAGPAQLLEMVDLLVGLQRGWQGRTAELLALGLPDWRAPALAAAIAAVVERAADALSAADRAVLAGFLRGLPRRFADIAACGLGDTLVHGDFHPGNLRGDSRAITLLDWGDSGVGHPLLDQPAFLTRIPPDTVAPTRRHWHDLWRAAVPGSDPDRAAALLAPVAAARQAVIYQGFLDRIEPAERVYHRDDPAEWLARTVAILGG</sequence>
<organism evidence="2 3">
    <name type="scientific">Inquilinus limosus</name>
    <dbReference type="NCBI Taxonomy" id="171674"/>
    <lineage>
        <taxon>Bacteria</taxon>
        <taxon>Pseudomonadati</taxon>
        <taxon>Pseudomonadota</taxon>
        <taxon>Alphaproteobacteria</taxon>
        <taxon>Rhodospirillales</taxon>
        <taxon>Rhodospirillaceae</taxon>
        <taxon>Inquilinus</taxon>
    </lineage>
</organism>
<reference evidence="2" key="1">
    <citation type="submission" date="2020-06" db="EMBL/GenBank/DDBJ databases">
        <title>Stable isotope informed genome-resolved metagenomics uncovers potential trophic interactions in rhizosphere soil.</title>
        <authorList>
            <person name="Starr E.P."/>
            <person name="Shi S."/>
            <person name="Blazewicz S.J."/>
            <person name="Koch B.J."/>
            <person name="Probst A.J."/>
            <person name="Hungate B.A."/>
            <person name="Pett-Ridge J."/>
            <person name="Firestone M.K."/>
            <person name="Banfield J.F."/>
        </authorList>
    </citation>
    <scope>NUCLEOTIDE SEQUENCE</scope>
    <source>
        <strain evidence="2">YM_69_17</strain>
    </source>
</reference>
<dbReference type="InterPro" id="IPR011009">
    <property type="entry name" value="Kinase-like_dom_sf"/>
</dbReference>
<dbReference type="Gene3D" id="3.90.1200.10">
    <property type="match status" value="1"/>
</dbReference>
<dbReference type="SUPFAM" id="SSF56112">
    <property type="entry name" value="Protein kinase-like (PK-like)"/>
    <property type="match status" value="1"/>
</dbReference>
<accession>A0A952FVZ9</accession>
<dbReference type="EMBL" id="JAEKLZ010000506">
    <property type="protein sequence ID" value="MBW8729241.1"/>
    <property type="molecule type" value="Genomic_DNA"/>
</dbReference>
<protein>
    <submittedName>
        <fullName evidence="2">Aminoglycoside phosphotransferase family protein</fullName>
    </submittedName>
</protein>
<evidence type="ECO:0000313" key="3">
    <source>
        <dbReference type="Proteomes" id="UP000700706"/>
    </source>
</evidence>
<evidence type="ECO:0000259" key="1">
    <source>
        <dbReference type="Pfam" id="PF01636"/>
    </source>
</evidence>
<evidence type="ECO:0000313" key="2">
    <source>
        <dbReference type="EMBL" id="MBW8729241.1"/>
    </source>
</evidence>
<dbReference type="Proteomes" id="UP000700706">
    <property type="component" value="Unassembled WGS sequence"/>
</dbReference>
<dbReference type="InterPro" id="IPR002575">
    <property type="entry name" value="Aminoglycoside_PTrfase"/>
</dbReference>
<name>A0A952FVZ9_9PROT</name>